<gene>
    <name evidence="2" type="ORF">GCU56_03265</name>
</gene>
<dbReference type="Gene3D" id="1.20.120.450">
    <property type="entry name" value="dinb family like domain"/>
    <property type="match status" value="1"/>
</dbReference>
<dbReference type="GO" id="GO:0046872">
    <property type="term" value="F:metal ion binding"/>
    <property type="evidence" value="ECO:0007669"/>
    <property type="project" value="InterPro"/>
</dbReference>
<feature type="domain" description="Mycothiol-dependent maleylpyruvate isomerase metal-binding" evidence="1">
    <location>
        <begin position="12"/>
        <end position="96"/>
    </location>
</feature>
<dbReference type="Pfam" id="PF11716">
    <property type="entry name" value="MDMPI_N"/>
    <property type="match status" value="1"/>
</dbReference>
<evidence type="ECO:0000313" key="2">
    <source>
        <dbReference type="EMBL" id="NEK56889.1"/>
    </source>
</evidence>
<dbReference type="InterPro" id="IPR017517">
    <property type="entry name" value="Maleyloyr_isom"/>
</dbReference>
<dbReference type="RefSeq" id="WP_163480084.1">
    <property type="nucleotide sequence ID" value="NZ_JAAGWF010000004.1"/>
</dbReference>
<dbReference type="SUPFAM" id="SSF109854">
    <property type="entry name" value="DinB/YfiT-like putative metalloenzymes"/>
    <property type="match status" value="1"/>
</dbReference>
<dbReference type="NCBIfam" id="TIGR03083">
    <property type="entry name" value="maleylpyruvate isomerase family mycothiol-dependent enzyme"/>
    <property type="match status" value="1"/>
</dbReference>
<evidence type="ECO:0000313" key="3">
    <source>
        <dbReference type="Proteomes" id="UP000470246"/>
    </source>
</evidence>
<keyword evidence="2" id="KW-0670">Pyruvate</keyword>
<dbReference type="GO" id="GO:0016853">
    <property type="term" value="F:isomerase activity"/>
    <property type="evidence" value="ECO:0007669"/>
    <property type="project" value="UniProtKB-KW"/>
</dbReference>
<dbReference type="InterPro" id="IPR024344">
    <property type="entry name" value="MDMPI_metal-binding"/>
</dbReference>
<reference evidence="2 3" key="1">
    <citation type="submission" date="2020-02" db="EMBL/GenBank/DDBJ databases">
        <title>Geodermatophilus sabuli CPCC 205279 I12A-02694.</title>
        <authorList>
            <person name="Jiang Z."/>
        </authorList>
    </citation>
    <scope>NUCLEOTIDE SEQUENCE [LARGE SCALE GENOMIC DNA]</scope>
    <source>
        <strain evidence="2 3">I12A-02694</strain>
    </source>
</reference>
<keyword evidence="3" id="KW-1185">Reference proteome</keyword>
<sequence length="208" mass="22589">MTTTDLMATITTERASFGDVLDGLSESDWNTPSLCSGWRVREVVAHMTMPFRYPAPRFLAELLRSRGSFARMADRVARRDAQAPIGVLLDGWRTNVAHPWKPPGGGLAGALTHDVVHGLDVTVPLGVEHPVSERALRVVLDHATTPLSLRHSGLDLTGTRLEADDLDWAFGDGEPLRGRARHLLLVLMDRRLPAGSLSGPSAARFTSG</sequence>
<dbReference type="AlphaFoldDB" id="A0A7K3VW69"/>
<keyword evidence="2" id="KW-0413">Isomerase</keyword>
<proteinExistence type="predicted"/>
<protein>
    <submittedName>
        <fullName evidence="2">Maleylpyruvate isomerase family mycothiol-dependent enzyme</fullName>
    </submittedName>
</protein>
<organism evidence="2 3">
    <name type="scientific">Geodermatophilus sabuli</name>
    <dbReference type="NCBI Taxonomy" id="1564158"/>
    <lineage>
        <taxon>Bacteria</taxon>
        <taxon>Bacillati</taxon>
        <taxon>Actinomycetota</taxon>
        <taxon>Actinomycetes</taxon>
        <taxon>Geodermatophilales</taxon>
        <taxon>Geodermatophilaceae</taxon>
        <taxon>Geodermatophilus</taxon>
    </lineage>
</organism>
<dbReference type="EMBL" id="JAAGWF010000004">
    <property type="protein sequence ID" value="NEK56889.1"/>
    <property type="molecule type" value="Genomic_DNA"/>
</dbReference>
<name>A0A7K3VW69_9ACTN</name>
<dbReference type="Proteomes" id="UP000470246">
    <property type="component" value="Unassembled WGS sequence"/>
</dbReference>
<comment type="caution">
    <text evidence="2">The sequence shown here is derived from an EMBL/GenBank/DDBJ whole genome shotgun (WGS) entry which is preliminary data.</text>
</comment>
<accession>A0A7K3VW69</accession>
<evidence type="ECO:0000259" key="1">
    <source>
        <dbReference type="Pfam" id="PF11716"/>
    </source>
</evidence>
<dbReference type="InterPro" id="IPR034660">
    <property type="entry name" value="DinB/YfiT-like"/>
</dbReference>